<dbReference type="PRINTS" id="PR00625">
    <property type="entry name" value="JDOMAIN"/>
</dbReference>
<feature type="region of interest" description="Disordered" evidence="3">
    <location>
        <begin position="409"/>
        <end position="436"/>
    </location>
</feature>
<reference evidence="5 6" key="1">
    <citation type="submission" date="2024-06" db="EMBL/GenBank/DDBJ databases">
        <title>Complete genome of Phlyctema vagabunda strain 19-DSS-EL-015.</title>
        <authorList>
            <person name="Fiorenzani C."/>
        </authorList>
    </citation>
    <scope>NUCLEOTIDE SEQUENCE [LARGE SCALE GENOMIC DNA]</scope>
    <source>
        <strain evidence="5 6">19-DSS-EL-015</strain>
    </source>
</reference>
<feature type="compositionally biased region" description="Basic and acidic residues" evidence="3">
    <location>
        <begin position="95"/>
        <end position="105"/>
    </location>
</feature>
<protein>
    <submittedName>
        <fullName evidence="5">DnaJ domain-containing protein</fullName>
    </submittedName>
</protein>
<feature type="domain" description="J" evidence="4">
    <location>
        <begin position="9"/>
        <end position="73"/>
    </location>
</feature>
<feature type="compositionally biased region" description="Basic and acidic residues" evidence="3">
    <location>
        <begin position="311"/>
        <end position="328"/>
    </location>
</feature>
<accession>A0ABR4PF01</accession>
<dbReference type="EMBL" id="JBFCZG010000005">
    <property type="protein sequence ID" value="KAL3421859.1"/>
    <property type="molecule type" value="Genomic_DNA"/>
</dbReference>
<dbReference type="PROSITE" id="PS50076">
    <property type="entry name" value="DNAJ_2"/>
    <property type="match status" value="1"/>
</dbReference>
<dbReference type="InterPro" id="IPR018253">
    <property type="entry name" value="DnaJ_domain_CS"/>
</dbReference>
<evidence type="ECO:0000313" key="5">
    <source>
        <dbReference type="EMBL" id="KAL3421859.1"/>
    </source>
</evidence>
<feature type="compositionally biased region" description="Basic residues" evidence="3">
    <location>
        <begin position="329"/>
        <end position="339"/>
    </location>
</feature>
<feature type="coiled-coil region" evidence="2">
    <location>
        <begin position="186"/>
        <end position="233"/>
    </location>
</feature>
<dbReference type="CDD" id="cd06257">
    <property type="entry name" value="DnaJ"/>
    <property type="match status" value="1"/>
</dbReference>
<feature type="compositionally biased region" description="Basic and acidic residues" evidence="3">
    <location>
        <begin position="278"/>
        <end position="299"/>
    </location>
</feature>
<dbReference type="PANTHER" id="PTHR43096">
    <property type="entry name" value="DNAJ HOMOLOG 1, MITOCHONDRIAL-RELATED"/>
    <property type="match status" value="1"/>
</dbReference>
<dbReference type="SUPFAM" id="SSF46565">
    <property type="entry name" value="Chaperone J-domain"/>
    <property type="match status" value="1"/>
</dbReference>
<name>A0ABR4PF01_9HELO</name>
<evidence type="ECO:0000259" key="4">
    <source>
        <dbReference type="PROSITE" id="PS50076"/>
    </source>
</evidence>
<dbReference type="InterPro" id="IPR036869">
    <property type="entry name" value="J_dom_sf"/>
</dbReference>
<keyword evidence="6" id="KW-1185">Reference proteome</keyword>
<gene>
    <name evidence="5" type="ORF">PVAG01_06015</name>
</gene>
<organism evidence="5 6">
    <name type="scientific">Phlyctema vagabunda</name>
    <dbReference type="NCBI Taxonomy" id="108571"/>
    <lineage>
        <taxon>Eukaryota</taxon>
        <taxon>Fungi</taxon>
        <taxon>Dikarya</taxon>
        <taxon>Ascomycota</taxon>
        <taxon>Pezizomycotina</taxon>
        <taxon>Leotiomycetes</taxon>
        <taxon>Helotiales</taxon>
        <taxon>Dermateaceae</taxon>
        <taxon>Phlyctema</taxon>
    </lineage>
</organism>
<comment type="caution">
    <text evidence="5">The sequence shown here is derived from an EMBL/GenBank/DDBJ whole genome shotgun (WGS) entry which is preliminary data.</text>
</comment>
<keyword evidence="2" id="KW-0175">Coiled coil</keyword>
<feature type="region of interest" description="Disordered" evidence="3">
    <location>
        <begin position="79"/>
        <end position="105"/>
    </location>
</feature>
<feature type="region of interest" description="Disordered" evidence="3">
    <location>
        <begin position="278"/>
        <end position="345"/>
    </location>
</feature>
<dbReference type="InterPro" id="IPR001623">
    <property type="entry name" value="DnaJ_domain"/>
</dbReference>
<evidence type="ECO:0000256" key="3">
    <source>
        <dbReference type="SAM" id="MobiDB-lite"/>
    </source>
</evidence>
<dbReference type="Pfam" id="PF00226">
    <property type="entry name" value="DnaJ"/>
    <property type="match status" value="1"/>
</dbReference>
<sequence>MAPVAVEEDYYLVLKVLETDGVDVIIKAYKRLALDLHPDRNKSRNATQEFQKLSEAYETLRDEEKRRIYDALHYPRIKRARGKPSSPPKPPAGNKAEEPKPPEDATKTYEARIAAILKAKQDRTTKWYQARKVYDDEIFDINREIRKIQAAIRIIDTTEATIAAEAAAVASSWTNWFLSKVTAGPVESEEEKRKKDAARLQRLHAKTINEQLLQRQESRLREREAILADKTREFHAANMQDETTRSRLIAMIWEIQRPAREAAERAARMERERIMKEQQAKWQREAQERRAEEERQAAERRKRAAAAAAKQQEHEEAKRQKRVAEQQKRAARQAKHHHHHETDYVSEPPMAKLLCSHDGWWPKLEGTKGRRACERCDVSHYTYLLECPGCSMLACASCQHDLRPARTRWASNSHKNGSDFTHHHHHHPQYQQQSSRASFDDYDFYDFD</sequence>
<evidence type="ECO:0000256" key="2">
    <source>
        <dbReference type="SAM" id="Coils"/>
    </source>
</evidence>
<dbReference type="SMART" id="SM00271">
    <property type="entry name" value="DnaJ"/>
    <property type="match status" value="1"/>
</dbReference>
<dbReference type="Gene3D" id="1.10.287.110">
    <property type="entry name" value="DnaJ domain"/>
    <property type="match status" value="1"/>
</dbReference>
<evidence type="ECO:0000256" key="1">
    <source>
        <dbReference type="ARBA" id="ARBA00023186"/>
    </source>
</evidence>
<evidence type="ECO:0000313" key="6">
    <source>
        <dbReference type="Proteomes" id="UP001629113"/>
    </source>
</evidence>
<dbReference type="PROSITE" id="PS00636">
    <property type="entry name" value="DNAJ_1"/>
    <property type="match status" value="1"/>
</dbReference>
<dbReference type="Proteomes" id="UP001629113">
    <property type="component" value="Unassembled WGS sequence"/>
</dbReference>
<dbReference type="PANTHER" id="PTHR43096:SF52">
    <property type="entry name" value="DNAJ HOMOLOG 1, MITOCHONDRIAL-RELATED"/>
    <property type="match status" value="1"/>
</dbReference>
<keyword evidence="1" id="KW-0143">Chaperone</keyword>
<proteinExistence type="predicted"/>